<evidence type="ECO:0000313" key="11">
    <source>
        <dbReference type="Proteomes" id="UP000254374"/>
    </source>
</evidence>
<evidence type="ECO:0000313" key="9">
    <source>
        <dbReference type="EMBL" id="STO23283.1"/>
    </source>
</evidence>
<evidence type="ECO:0000256" key="7">
    <source>
        <dbReference type="ARBA" id="ARBA00023237"/>
    </source>
</evidence>
<dbReference type="Pfam" id="PF02321">
    <property type="entry name" value="OEP"/>
    <property type="match status" value="1"/>
</dbReference>
<dbReference type="GO" id="GO:0015288">
    <property type="term" value="F:porin activity"/>
    <property type="evidence" value="ECO:0007669"/>
    <property type="project" value="TreeGrafter"/>
</dbReference>
<dbReference type="Proteomes" id="UP000186808">
    <property type="component" value="Unassembled WGS sequence"/>
</dbReference>
<keyword evidence="4" id="KW-1134">Transmembrane beta strand</keyword>
<evidence type="ECO:0000256" key="4">
    <source>
        <dbReference type="ARBA" id="ARBA00022452"/>
    </source>
</evidence>
<evidence type="ECO:0000256" key="3">
    <source>
        <dbReference type="ARBA" id="ARBA00022448"/>
    </source>
</evidence>
<evidence type="ECO:0000313" key="8">
    <source>
        <dbReference type="EMBL" id="SIR79981.1"/>
    </source>
</evidence>
<keyword evidence="7" id="KW-0998">Cell outer membrane</keyword>
<name>A0A377GFD0_9GAMM</name>
<dbReference type="Gene3D" id="1.20.1600.10">
    <property type="entry name" value="Outer membrane efflux proteins (OEP)"/>
    <property type="match status" value="1"/>
</dbReference>
<dbReference type="Proteomes" id="UP000254374">
    <property type="component" value="Unassembled WGS sequence"/>
</dbReference>
<keyword evidence="3" id="KW-0813">Transport</keyword>
<evidence type="ECO:0000256" key="1">
    <source>
        <dbReference type="ARBA" id="ARBA00004442"/>
    </source>
</evidence>
<reference evidence="8 10" key="1">
    <citation type="submission" date="2017-01" db="EMBL/GenBank/DDBJ databases">
        <authorList>
            <person name="Varghese N."/>
            <person name="Submissions S."/>
        </authorList>
    </citation>
    <scope>NUCLEOTIDE SEQUENCE [LARGE SCALE GENOMIC DNA]</scope>
    <source>
        <strain evidence="8 10">ATCC 33342</strain>
    </source>
</reference>
<evidence type="ECO:0000256" key="5">
    <source>
        <dbReference type="ARBA" id="ARBA00022692"/>
    </source>
</evidence>
<comment type="similarity">
    <text evidence="2">Belongs to the outer membrane factor (OMF) (TC 1.B.17) family.</text>
</comment>
<keyword evidence="5" id="KW-0812">Transmembrane</keyword>
<dbReference type="EMBL" id="FTNL01000025">
    <property type="protein sequence ID" value="SIR79981.1"/>
    <property type="molecule type" value="Genomic_DNA"/>
</dbReference>
<dbReference type="GO" id="GO:0015562">
    <property type="term" value="F:efflux transmembrane transporter activity"/>
    <property type="evidence" value="ECO:0007669"/>
    <property type="project" value="InterPro"/>
</dbReference>
<organism evidence="9 11">
    <name type="scientific">Fluoribacter gormanii</name>
    <dbReference type="NCBI Taxonomy" id="464"/>
    <lineage>
        <taxon>Bacteria</taxon>
        <taxon>Pseudomonadati</taxon>
        <taxon>Pseudomonadota</taxon>
        <taxon>Gammaproteobacteria</taxon>
        <taxon>Legionellales</taxon>
        <taxon>Legionellaceae</taxon>
        <taxon>Fluoribacter</taxon>
    </lineage>
</organism>
<protein>
    <submittedName>
        <fullName evidence="8">Outer membrane protein TolC</fullName>
    </submittedName>
    <submittedName>
        <fullName evidence="9">Type I secretion outer membrane protein, TolC family</fullName>
    </submittedName>
</protein>
<dbReference type="AlphaFoldDB" id="A0A377GFD0"/>
<dbReference type="GO" id="GO:1990281">
    <property type="term" value="C:efflux pump complex"/>
    <property type="evidence" value="ECO:0007669"/>
    <property type="project" value="TreeGrafter"/>
</dbReference>
<dbReference type="InterPro" id="IPR003423">
    <property type="entry name" value="OMP_efflux"/>
</dbReference>
<evidence type="ECO:0000256" key="2">
    <source>
        <dbReference type="ARBA" id="ARBA00007613"/>
    </source>
</evidence>
<gene>
    <name evidence="9" type="ORF">NCTC11401_00074</name>
    <name evidence="8" type="ORF">SAMN05421777_12536</name>
</gene>
<evidence type="ECO:0000256" key="6">
    <source>
        <dbReference type="ARBA" id="ARBA00023136"/>
    </source>
</evidence>
<evidence type="ECO:0000313" key="10">
    <source>
        <dbReference type="Proteomes" id="UP000186808"/>
    </source>
</evidence>
<dbReference type="PANTHER" id="PTHR30026">
    <property type="entry name" value="OUTER MEMBRANE PROTEIN TOLC"/>
    <property type="match status" value="1"/>
</dbReference>
<dbReference type="EMBL" id="UGGV01000001">
    <property type="protein sequence ID" value="STO23283.1"/>
    <property type="molecule type" value="Genomic_DNA"/>
</dbReference>
<dbReference type="PANTHER" id="PTHR30026:SF20">
    <property type="entry name" value="OUTER MEMBRANE PROTEIN TOLC"/>
    <property type="match status" value="1"/>
</dbReference>
<dbReference type="SUPFAM" id="SSF56954">
    <property type="entry name" value="Outer membrane efflux proteins (OEP)"/>
    <property type="match status" value="1"/>
</dbReference>
<keyword evidence="6" id="KW-0472">Membrane</keyword>
<sequence>MMLLKKFNSVRLSYKRWPVFGSLNDIKTLFFRHCLSANYVPLPRVVFGGAGGIWESHNAIGSRVQATRRRQRKAITLFSLCCLFGSNSWSLPSAEDVNVKHAEERLQKAIENPEFMLHNWIELPTSPASRNKIIHQLSLREAILLALRYNPNIQNAELDRIVQRYQLRLAHNQFELQYALGASGVIQKSKFNGVGSDTTHTLLGSPEFNLKTKLGTEANLSINNNVNENNNYNPVLNFSLTQPLLRGFGKAVNEAALLDAEDNEWLNKLNLQQSVADQVTQVIVAYRMLILSGNNLQNQRLQLKEAKKSYEINEKKIKAGQLEPTGNIQQSYQIESLSLMVEQAENDFETSAQDLLQTIGLDPEMHISVPSDVALDKLAVPDLQQSIEQALSHNTVYLAQKMTLRADERAYKVAKNQQLWQLDVSGNIQSGVVNDVTGVNGGFNGIYNGNNITEAARVTLTVPLHDISRRSQLINAKVRLEKDRLNLLATKRALITNVTNTINNIRSLAKRYQLALKQVKLAEQSYALEKKKQQAGISSALDVNNTQNQLIQAQSGLINAKIAYLNQISNLQRVLGTTLNHWQIKLRYGG</sequence>
<dbReference type="GO" id="GO:0009279">
    <property type="term" value="C:cell outer membrane"/>
    <property type="evidence" value="ECO:0007669"/>
    <property type="project" value="UniProtKB-SubCell"/>
</dbReference>
<dbReference type="OrthoDB" id="188180at2"/>
<accession>A0A377GFD0</accession>
<comment type="subcellular location">
    <subcellularLocation>
        <location evidence="1">Cell outer membrane</location>
    </subcellularLocation>
</comment>
<keyword evidence="10" id="KW-1185">Reference proteome</keyword>
<dbReference type="STRING" id="464.Lgor_2112"/>
<dbReference type="RefSeq" id="WP_115266125.1">
    <property type="nucleotide sequence ID" value="NZ_CAAAIX010000024.1"/>
</dbReference>
<proteinExistence type="inferred from homology"/>
<reference evidence="9 11" key="2">
    <citation type="submission" date="2018-06" db="EMBL/GenBank/DDBJ databases">
        <authorList>
            <consortium name="Pathogen Informatics"/>
            <person name="Doyle S."/>
        </authorList>
    </citation>
    <scope>NUCLEOTIDE SEQUENCE [LARGE SCALE GENOMIC DNA]</scope>
    <source>
        <strain evidence="9 11">NCTC11401</strain>
    </source>
</reference>
<dbReference type="InterPro" id="IPR051906">
    <property type="entry name" value="TolC-like"/>
</dbReference>